<keyword evidence="3" id="KW-0249">Electron transport</keyword>
<evidence type="ECO:0000256" key="2">
    <source>
        <dbReference type="ARBA" id="ARBA00022448"/>
    </source>
</evidence>
<dbReference type="EMBL" id="MQVS01000009">
    <property type="protein sequence ID" value="OKL51180.1"/>
    <property type="molecule type" value="Genomic_DNA"/>
</dbReference>
<evidence type="ECO:0000313" key="12">
    <source>
        <dbReference type="Proteomes" id="UP000185612"/>
    </source>
</evidence>
<dbReference type="AlphaFoldDB" id="A0A1Q5PUT4"/>
<dbReference type="InterPro" id="IPR017937">
    <property type="entry name" value="Thioredoxin_CS"/>
</dbReference>
<evidence type="ECO:0000256" key="7">
    <source>
        <dbReference type="PIRNR" id="PIRNR000077"/>
    </source>
</evidence>
<feature type="active site" description="Nucleophile" evidence="8">
    <location>
        <position position="32"/>
    </location>
</feature>
<dbReference type="PANTHER" id="PTHR45663:SF40">
    <property type="entry name" value="THIOREDOXIN 2"/>
    <property type="match status" value="1"/>
</dbReference>
<evidence type="ECO:0000256" key="4">
    <source>
        <dbReference type="ARBA" id="ARBA00023157"/>
    </source>
</evidence>
<dbReference type="PIRSF" id="PIRSF000077">
    <property type="entry name" value="Thioredoxin"/>
    <property type="match status" value="1"/>
</dbReference>
<evidence type="ECO:0000256" key="1">
    <source>
        <dbReference type="ARBA" id="ARBA00008987"/>
    </source>
</evidence>
<proteinExistence type="inferred from homology"/>
<gene>
    <name evidence="11" type="ORF">BSZ40_08855</name>
</gene>
<dbReference type="Proteomes" id="UP000185612">
    <property type="component" value="Unassembled WGS sequence"/>
</dbReference>
<comment type="similarity">
    <text evidence="1 7">Belongs to the thioredoxin family.</text>
</comment>
<keyword evidence="5 9" id="KW-0676">Redox-active center</keyword>
<keyword evidence="2" id="KW-0813">Transport</keyword>
<dbReference type="InterPro" id="IPR036249">
    <property type="entry name" value="Thioredoxin-like_sf"/>
</dbReference>
<dbReference type="RefSeq" id="WP_073825390.1">
    <property type="nucleotide sequence ID" value="NZ_JAUNKL010000015.1"/>
</dbReference>
<evidence type="ECO:0000256" key="8">
    <source>
        <dbReference type="PIRSR" id="PIRSR000077-1"/>
    </source>
</evidence>
<dbReference type="PANTHER" id="PTHR45663">
    <property type="entry name" value="GEO12009P1"/>
    <property type="match status" value="1"/>
</dbReference>
<dbReference type="FunCoup" id="A0A1Q5PUT4">
    <property type="interactions" value="32"/>
</dbReference>
<dbReference type="PRINTS" id="PR00421">
    <property type="entry name" value="THIOREDOXIN"/>
</dbReference>
<feature type="disulfide bond" description="Redox-active" evidence="9">
    <location>
        <begin position="29"/>
        <end position="32"/>
    </location>
</feature>
<dbReference type="OrthoDB" id="9790390at2"/>
<feature type="domain" description="Thioredoxin" evidence="10">
    <location>
        <begin position="1"/>
        <end position="104"/>
    </location>
</feature>
<keyword evidence="4 9" id="KW-1015">Disulfide bond</keyword>
<dbReference type="InterPro" id="IPR013766">
    <property type="entry name" value="Thioredoxin_domain"/>
</dbReference>
<organism evidence="11 12">
    <name type="scientific">Buchananella hordeovulneris</name>
    <dbReference type="NCBI Taxonomy" id="52770"/>
    <lineage>
        <taxon>Bacteria</taxon>
        <taxon>Bacillati</taxon>
        <taxon>Actinomycetota</taxon>
        <taxon>Actinomycetes</taxon>
        <taxon>Actinomycetales</taxon>
        <taxon>Actinomycetaceae</taxon>
        <taxon>Buchananella</taxon>
    </lineage>
</organism>
<evidence type="ECO:0000313" key="11">
    <source>
        <dbReference type="EMBL" id="OKL51180.1"/>
    </source>
</evidence>
<sequence>MLVDLTGETFAETLENNDIVILDFWATWCGPCRQFAPVFEKVSRDYEDIVFGKIDTEANQELSAQFGIVSIPTLMVFREKVLVFHQAGAVREPQLRDLVEQVKGLDMDVVREQIAQAEAAEQG</sequence>
<dbReference type="Gene3D" id="3.40.30.10">
    <property type="entry name" value="Glutaredoxin"/>
    <property type="match status" value="1"/>
</dbReference>
<evidence type="ECO:0000256" key="6">
    <source>
        <dbReference type="NCBIfam" id="TIGR01068"/>
    </source>
</evidence>
<keyword evidence="12" id="KW-1185">Reference proteome</keyword>
<reference evidence="12" key="1">
    <citation type="submission" date="2016-12" db="EMBL/GenBank/DDBJ databases">
        <authorList>
            <person name="Meng X."/>
        </authorList>
    </citation>
    <scope>NUCLEOTIDE SEQUENCE [LARGE SCALE GENOMIC DNA]</scope>
    <source>
        <strain evidence="12">DSM 20732</strain>
    </source>
</reference>
<dbReference type="GO" id="GO:0005829">
    <property type="term" value="C:cytosol"/>
    <property type="evidence" value="ECO:0007669"/>
    <property type="project" value="TreeGrafter"/>
</dbReference>
<dbReference type="CDD" id="cd02947">
    <property type="entry name" value="TRX_family"/>
    <property type="match status" value="1"/>
</dbReference>
<feature type="active site" description="Nucleophile" evidence="8">
    <location>
        <position position="29"/>
    </location>
</feature>
<evidence type="ECO:0000256" key="5">
    <source>
        <dbReference type="ARBA" id="ARBA00023284"/>
    </source>
</evidence>
<dbReference type="NCBIfam" id="TIGR01068">
    <property type="entry name" value="thioredoxin"/>
    <property type="match status" value="1"/>
</dbReference>
<dbReference type="STRING" id="52770.BSZ40_08855"/>
<evidence type="ECO:0000256" key="9">
    <source>
        <dbReference type="PIRSR" id="PIRSR000077-4"/>
    </source>
</evidence>
<evidence type="ECO:0000259" key="10">
    <source>
        <dbReference type="PROSITE" id="PS51352"/>
    </source>
</evidence>
<feature type="site" description="Deprotonates C-terminal active site Cys" evidence="8">
    <location>
        <position position="23"/>
    </location>
</feature>
<evidence type="ECO:0000256" key="3">
    <source>
        <dbReference type="ARBA" id="ARBA00022982"/>
    </source>
</evidence>
<dbReference type="PROSITE" id="PS00194">
    <property type="entry name" value="THIOREDOXIN_1"/>
    <property type="match status" value="1"/>
</dbReference>
<feature type="site" description="Contributes to redox potential value" evidence="8">
    <location>
        <position position="31"/>
    </location>
</feature>
<protein>
    <recommendedName>
        <fullName evidence="6 7">Thioredoxin</fullName>
    </recommendedName>
</protein>
<dbReference type="Pfam" id="PF00085">
    <property type="entry name" value="Thioredoxin"/>
    <property type="match status" value="1"/>
</dbReference>
<comment type="caution">
    <text evidence="11">The sequence shown here is derived from an EMBL/GenBank/DDBJ whole genome shotgun (WGS) entry which is preliminary data.</text>
</comment>
<dbReference type="InterPro" id="IPR005746">
    <property type="entry name" value="Thioredoxin"/>
</dbReference>
<name>A0A1Q5PUT4_9ACTO</name>
<feature type="site" description="Contributes to redox potential value" evidence="8">
    <location>
        <position position="30"/>
    </location>
</feature>
<dbReference type="GO" id="GO:0015035">
    <property type="term" value="F:protein-disulfide reductase activity"/>
    <property type="evidence" value="ECO:0007669"/>
    <property type="project" value="UniProtKB-UniRule"/>
</dbReference>
<dbReference type="SUPFAM" id="SSF52833">
    <property type="entry name" value="Thioredoxin-like"/>
    <property type="match status" value="1"/>
</dbReference>
<dbReference type="PROSITE" id="PS51352">
    <property type="entry name" value="THIOREDOXIN_2"/>
    <property type="match status" value="1"/>
</dbReference>
<accession>A0A1Q5PUT4</accession>